<protein>
    <recommendedName>
        <fullName evidence="3">Sensor of ECF-type sigma factor</fullName>
    </recommendedName>
</protein>
<keyword evidence="2" id="KW-1185">Reference proteome</keyword>
<organism evidence="1 2">
    <name type="scientific">Pedobacter heparinus (strain ATCC 13125 / DSM 2366 / CIP 104194 / JCM 7457 / NBRC 12017 / NCIMB 9290 / NRRL B-14731 / HIM 762-3)</name>
    <dbReference type="NCBI Taxonomy" id="485917"/>
    <lineage>
        <taxon>Bacteria</taxon>
        <taxon>Pseudomonadati</taxon>
        <taxon>Bacteroidota</taxon>
        <taxon>Sphingobacteriia</taxon>
        <taxon>Sphingobacteriales</taxon>
        <taxon>Sphingobacteriaceae</taxon>
        <taxon>Pedobacter</taxon>
    </lineage>
</organism>
<dbReference type="STRING" id="485917.Phep_0870"/>
<dbReference type="Proteomes" id="UP000000852">
    <property type="component" value="Chromosome"/>
</dbReference>
<dbReference type="EMBL" id="CP001681">
    <property type="protein sequence ID" value="ACU03092.1"/>
    <property type="molecule type" value="Genomic_DNA"/>
</dbReference>
<proteinExistence type="predicted"/>
<dbReference type="HOGENOM" id="CLU_112450_0_0_10"/>
<dbReference type="AlphaFoldDB" id="C6Y299"/>
<dbReference type="eggNOG" id="ENOG50331PZ">
    <property type="taxonomic scope" value="Bacteria"/>
</dbReference>
<dbReference type="RefSeq" id="WP_012781036.1">
    <property type="nucleotide sequence ID" value="NC_013061.1"/>
</dbReference>
<gene>
    <name evidence="1" type="ordered locus">Phep_0870</name>
</gene>
<dbReference type="KEGG" id="phe:Phep_0870"/>
<name>C6Y299_PEDHD</name>
<reference evidence="1 2" key="1">
    <citation type="journal article" date="2009" name="Stand. Genomic Sci.">
        <title>Complete genome sequence of Pedobacter heparinus type strain (HIM 762-3).</title>
        <authorList>
            <person name="Han C."/>
            <person name="Spring S."/>
            <person name="Lapidus A."/>
            <person name="Del Rio T.G."/>
            <person name="Tice H."/>
            <person name="Copeland A."/>
            <person name="Cheng J.F."/>
            <person name="Lucas S."/>
            <person name="Chen F."/>
            <person name="Nolan M."/>
            <person name="Bruce D."/>
            <person name="Goodwin L."/>
            <person name="Pitluck S."/>
            <person name="Ivanova N."/>
            <person name="Mavromatis K."/>
            <person name="Mikhailova N."/>
            <person name="Pati A."/>
            <person name="Chen A."/>
            <person name="Palaniappan K."/>
            <person name="Land M."/>
            <person name="Hauser L."/>
            <person name="Chang Y.J."/>
            <person name="Jeffries C.C."/>
            <person name="Saunders E."/>
            <person name="Chertkov O."/>
            <person name="Brettin T."/>
            <person name="Goker M."/>
            <person name="Rohde M."/>
            <person name="Bristow J."/>
            <person name="Eisen J.A."/>
            <person name="Markowitz V."/>
            <person name="Hugenholtz P."/>
            <person name="Kyrpides N.C."/>
            <person name="Klenk H.P."/>
            <person name="Detter J.C."/>
        </authorList>
    </citation>
    <scope>NUCLEOTIDE SEQUENCE [LARGE SCALE GENOMIC DNA]</scope>
    <source>
        <strain evidence="2">ATCC 13125 / DSM 2366 / CIP 104194 / JCM 7457 / NBRC 12017 / NCIMB 9290 / NRRL B-14731 / HIM 762-3</strain>
    </source>
</reference>
<evidence type="ECO:0000313" key="1">
    <source>
        <dbReference type="EMBL" id="ACU03092.1"/>
    </source>
</evidence>
<evidence type="ECO:0008006" key="3">
    <source>
        <dbReference type="Google" id="ProtNLM"/>
    </source>
</evidence>
<accession>C6Y299</accession>
<evidence type="ECO:0000313" key="2">
    <source>
        <dbReference type="Proteomes" id="UP000000852"/>
    </source>
</evidence>
<sequence>MKQVIIAFLFMFPIIATAQKYGERNNEIESYKIGYLTQKLDLSSEEAKIFWPIYNDWQKEQTALRKERVQKMISFRKLTEIEELSDTEVQNLIVNDFSFKQRELNLEKKYYYRLKSNLPIKIVGKFYRAQETFKKEILAKYRFNNKPQPN</sequence>
<dbReference type="OrthoDB" id="675330at2"/>